<evidence type="ECO:0000313" key="4">
    <source>
        <dbReference type="EMBL" id="SCM72859.1"/>
    </source>
</evidence>
<dbReference type="PANTHER" id="PTHR43877:SF2">
    <property type="entry name" value="AMINOALKYLPHOSPHONATE N-ACETYLTRANSFERASE-RELATED"/>
    <property type="match status" value="1"/>
</dbReference>
<evidence type="ECO:0000256" key="2">
    <source>
        <dbReference type="ARBA" id="ARBA00023315"/>
    </source>
</evidence>
<dbReference type="InterPro" id="IPR050832">
    <property type="entry name" value="Bact_Acetyltransf"/>
</dbReference>
<dbReference type="GO" id="GO:0016747">
    <property type="term" value="F:acyltransferase activity, transferring groups other than amino-acyl groups"/>
    <property type="evidence" value="ECO:0007669"/>
    <property type="project" value="InterPro"/>
</dbReference>
<dbReference type="Gene3D" id="3.40.630.30">
    <property type="match status" value="1"/>
</dbReference>
<dbReference type="AlphaFoldDB" id="A0A212L688"/>
<proteinExistence type="predicted"/>
<dbReference type="EMBL" id="FMJC01000002">
    <property type="protein sequence ID" value="SCM72859.1"/>
    <property type="molecule type" value="Genomic_DNA"/>
</dbReference>
<sequence>MPQSRSVVVPACAPLTRLPPSHNHERNSMNICNFNAQPTPARTPADYAACADIWLEASLLAHDFVDPALWTAQREAMARHYLPASQVTLFRHADRPIAFAAVCRPDDEDLLAALFVAPAFWRKGFGSALLRHVQRGRARLRLDVYRANTGALAFYQSMGFAPVGESLCGHTGQPQIAMLWTAPALPQEKGL</sequence>
<dbReference type="InterPro" id="IPR000182">
    <property type="entry name" value="GNAT_dom"/>
</dbReference>
<evidence type="ECO:0000259" key="3">
    <source>
        <dbReference type="PROSITE" id="PS51186"/>
    </source>
</evidence>
<reference evidence="4" key="1">
    <citation type="submission" date="2016-08" db="EMBL/GenBank/DDBJ databases">
        <authorList>
            <person name="Seilhamer J.J."/>
        </authorList>
    </citation>
    <scope>NUCLEOTIDE SEQUENCE</scope>
    <source>
        <strain evidence="4">86-1</strain>
    </source>
</reference>
<evidence type="ECO:0000256" key="1">
    <source>
        <dbReference type="ARBA" id="ARBA00022679"/>
    </source>
</evidence>
<organism evidence="4">
    <name type="scientific">uncultured Desulfovibrio sp</name>
    <dbReference type="NCBI Taxonomy" id="167968"/>
    <lineage>
        <taxon>Bacteria</taxon>
        <taxon>Pseudomonadati</taxon>
        <taxon>Thermodesulfobacteriota</taxon>
        <taxon>Desulfovibrionia</taxon>
        <taxon>Desulfovibrionales</taxon>
        <taxon>Desulfovibrionaceae</taxon>
        <taxon>Desulfovibrio</taxon>
        <taxon>environmental samples</taxon>
    </lineage>
</organism>
<name>A0A212L688_9BACT</name>
<keyword evidence="1 4" id="KW-0808">Transferase</keyword>
<protein>
    <submittedName>
        <fullName evidence="4">GCN5-related N-acetyltransferase (Modular protein)</fullName>
    </submittedName>
</protein>
<dbReference type="CDD" id="cd04301">
    <property type="entry name" value="NAT_SF"/>
    <property type="match status" value="1"/>
</dbReference>
<dbReference type="PROSITE" id="PS51186">
    <property type="entry name" value="GNAT"/>
    <property type="match status" value="1"/>
</dbReference>
<dbReference type="Pfam" id="PF13508">
    <property type="entry name" value="Acetyltransf_7"/>
    <property type="match status" value="1"/>
</dbReference>
<accession>A0A212L688</accession>
<feature type="domain" description="N-acetyltransferase" evidence="3">
    <location>
        <begin position="37"/>
        <end position="183"/>
    </location>
</feature>
<gene>
    <name evidence="4" type="ORF">KL86DES1_20882</name>
</gene>
<dbReference type="PANTHER" id="PTHR43877">
    <property type="entry name" value="AMINOALKYLPHOSPHONATE N-ACETYLTRANSFERASE-RELATED-RELATED"/>
    <property type="match status" value="1"/>
</dbReference>
<dbReference type="SUPFAM" id="SSF55729">
    <property type="entry name" value="Acyl-CoA N-acyltransferases (Nat)"/>
    <property type="match status" value="1"/>
</dbReference>
<keyword evidence="2" id="KW-0012">Acyltransferase</keyword>
<dbReference type="InterPro" id="IPR016181">
    <property type="entry name" value="Acyl_CoA_acyltransferase"/>
</dbReference>